<proteinExistence type="predicted"/>
<evidence type="ECO:0000313" key="2">
    <source>
        <dbReference type="EMBL" id="KGN41907.1"/>
    </source>
</evidence>
<accession>A0A0A0K0P3</accession>
<sequence length="67" mass="6958">MGLIGELSGAESGESTQTTKVLPPRQRAEEDRGLDVQHLGQADENVGSRLGRAQLPAGDPLAAGYAN</sequence>
<reference evidence="2 3" key="1">
    <citation type="submission" date="2013-08" db="EMBL/GenBank/DDBJ databases">
        <title>The genome sequence of Knoellia aerolata.</title>
        <authorList>
            <person name="Zhu W."/>
            <person name="Wang G."/>
        </authorList>
    </citation>
    <scope>NUCLEOTIDE SEQUENCE [LARGE SCALE GENOMIC DNA]</scope>
    <source>
        <strain evidence="2 3">DSM 18566</strain>
    </source>
</reference>
<feature type="compositionally biased region" description="Basic and acidic residues" evidence="1">
    <location>
        <begin position="26"/>
        <end position="35"/>
    </location>
</feature>
<protein>
    <submittedName>
        <fullName evidence="2">Uncharacterized protein</fullName>
    </submittedName>
</protein>
<gene>
    <name evidence="2" type="ORF">N801_04275</name>
</gene>
<comment type="caution">
    <text evidence="2">The sequence shown here is derived from an EMBL/GenBank/DDBJ whole genome shotgun (WGS) entry which is preliminary data.</text>
</comment>
<dbReference type="AlphaFoldDB" id="A0A0A0K0P3"/>
<dbReference type="EMBL" id="AVPL01000011">
    <property type="protein sequence ID" value="KGN41907.1"/>
    <property type="molecule type" value="Genomic_DNA"/>
</dbReference>
<evidence type="ECO:0000256" key="1">
    <source>
        <dbReference type="SAM" id="MobiDB-lite"/>
    </source>
</evidence>
<dbReference type="Proteomes" id="UP000030013">
    <property type="component" value="Unassembled WGS sequence"/>
</dbReference>
<evidence type="ECO:0000313" key="3">
    <source>
        <dbReference type="Proteomes" id="UP000030013"/>
    </source>
</evidence>
<keyword evidence="3" id="KW-1185">Reference proteome</keyword>
<feature type="region of interest" description="Disordered" evidence="1">
    <location>
        <begin position="1"/>
        <end position="67"/>
    </location>
</feature>
<organism evidence="2 3">
    <name type="scientific">Knoellia aerolata DSM 18566</name>
    <dbReference type="NCBI Taxonomy" id="1385519"/>
    <lineage>
        <taxon>Bacteria</taxon>
        <taxon>Bacillati</taxon>
        <taxon>Actinomycetota</taxon>
        <taxon>Actinomycetes</taxon>
        <taxon>Micrococcales</taxon>
        <taxon>Intrasporangiaceae</taxon>
        <taxon>Knoellia</taxon>
    </lineage>
</organism>
<name>A0A0A0K0P3_9MICO</name>